<dbReference type="GO" id="GO:0006974">
    <property type="term" value="P:DNA damage response"/>
    <property type="evidence" value="ECO:0007669"/>
    <property type="project" value="InterPro"/>
</dbReference>
<sequence>MDYDTITPGTIPQGLHRQTDYDYLHVIVFGGVNIIVVSGRGISLLRGNRRRRRALQLRSRSRRATIDGGATIDEGEEIDGLGERQKRMILVTELNGRAEGDTEGSIWRIIWQLGRRRAQRTKTFHFWTGKRIDLLWIEPVMGADHGDQWPLDLQRFPHLRSAICADLSHPSCSNEFITSHDLSRDHRAAAEGWFAEESHNQAMRFGDLPEWAGELSNSIREAILFTNSGNSKEAIGVFPQDLLWREPLFDQLIANVYQPGEGICAHIDLMKFEDGIAIVSLESSCVMHFSRAESEEVCLGDNELHGSRSPSTKVPVLLTPGSMALMWGEARYIWKHEINRKQPLAVGFQEWQGRAITQQRRTSGMNGISHQTLYSAHTSSGTPRHCYKVVSSAGNI</sequence>
<dbReference type="Proteomes" id="UP000249390">
    <property type="component" value="Unassembled WGS sequence"/>
</dbReference>
<dbReference type="EMBL" id="NQVE01000015">
    <property type="protein sequence ID" value="RAL54171.1"/>
    <property type="molecule type" value="Genomic_DNA"/>
</dbReference>
<dbReference type="InterPro" id="IPR027450">
    <property type="entry name" value="AlkB-like"/>
</dbReference>
<comment type="caution">
    <text evidence="4">The sequence shown here is derived from an EMBL/GenBank/DDBJ whole genome shotgun (WGS) entry which is preliminary data.</text>
</comment>
<evidence type="ECO:0000256" key="1">
    <source>
        <dbReference type="ARBA" id="ARBA00007879"/>
    </source>
</evidence>
<dbReference type="GO" id="GO:0005759">
    <property type="term" value="C:mitochondrial matrix"/>
    <property type="evidence" value="ECO:0007669"/>
    <property type="project" value="TreeGrafter"/>
</dbReference>
<evidence type="ECO:0000259" key="3">
    <source>
        <dbReference type="Pfam" id="PF13532"/>
    </source>
</evidence>
<keyword evidence="2" id="KW-1133">Transmembrane helix</keyword>
<keyword evidence="5" id="KW-1185">Reference proteome</keyword>
<dbReference type="AlphaFoldDB" id="A0A328ECE8"/>
<keyword evidence="2" id="KW-0812">Transmembrane</keyword>
<dbReference type="SUPFAM" id="SSF51197">
    <property type="entry name" value="Clavaminate synthase-like"/>
    <property type="match status" value="1"/>
</dbReference>
<keyword evidence="2" id="KW-0472">Membrane</keyword>
<name>A0A328ECE8_9ASTE</name>
<reference evidence="4 5" key="1">
    <citation type="submission" date="2018-06" db="EMBL/GenBank/DDBJ databases">
        <title>The Genome of Cuscuta australis (Dodder) Provides Insight into the Evolution of Plant Parasitism.</title>
        <authorList>
            <person name="Liu H."/>
        </authorList>
    </citation>
    <scope>NUCLEOTIDE SEQUENCE [LARGE SCALE GENOMIC DNA]</scope>
    <source>
        <strain evidence="5">cv. Yunnan</strain>
        <tissue evidence="4">Vines</tissue>
    </source>
</reference>
<gene>
    <name evidence="4" type="ORF">DM860_004642</name>
</gene>
<evidence type="ECO:0000313" key="4">
    <source>
        <dbReference type="EMBL" id="RAL54171.1"/>
    </source>
</evidence>
<dbReference type="InterPro" id="IPR032870">
    <property type="entry name" value="ALKBH7-like"/>
</dbReference>
<dbReference type="InterPro" id="IPR037151">
    <property type="entry name" value="AlkB-like_sf"/>
</dbReference>
<dbReference type="PANTHER" id="PTHR21052">
    <property type="entry name" value="SPERMATOGENESIS ASSOCIATED 11-RELATED"/>
    <property type="match status" value="1"/>
</dbReference>
<evidence type="ECO:0000313" key="5">
    <source>
        <dbReference type="Proteomes" id="UP000249390"/>
    </source>
</evidence>
<evidence type="ECO:0000256" key="2">
    <source>
        <dbReference type="SAM" id="Phobius"/>
    </source>
</evidence>
<dbReference type="PANTHER" id="PTHR21052:SF0">
    <property type="entry name" value="ALPHA-KETOGLUTARATE-DEPENDENT DIOXYGENASE ALKB HOMOLOG 7, MITOCHONDRIAL"/>
    <property type="match status" value="1"/>
</dbReference>
<protein>
    <recommendedName>
        <fullName evidence="3">Alpha-ketoglutarate-dependent dioxygenase AlkB-like domain-containing protein</fullName>
    </recommendedName>
</protein>
<proteinExistence type="inferred from homology"/>
<feature type="transmembrane region" description="Helical" evidence="2">
    <location>
        <begin position="23"/>
        <end position="45"/>
    </location>
</feature>
<dbReference type="Pfam" id="PF13532">
    <property type="entry name" value="2OG-FeII_Oxy_2"/>
    <property type="match status" value="1"/>
</dbReference>
<accession>A0A328ECE8</accession>
<dbReference type="Gene3D" id="2.60.120.590">
    <property type="entry name" value="Alpha-ketoglutarate-dependent dioxygenase AlkB-like"/>
    <property type="match status" value="1"/>
</dbReference>
<organism evidence="4 5">
    <name type="scientific">Cuscuta australis</name>
    <dbReference type="NCBI Taxonomy" id="267555"/>
    <lineage>
        <taxon>Eukaryota</taxon>
        <taxon>Viridiplantae</taxon>
        <taxon>Streptophyta</taxon>
        <taxon>Embryophyta</taxon>
        <taxon>Tracheophyta</taxon>
        <taxon>Spermatophyta</taxon>
        <taxon>Magnoliopsida</taxon>
        <taxon>eudicotyledons</taxon>
        <taxon>Gunneridae</taxon>
        <taxon>Pentapetalae</taxon>
        <taxon>asterids</taxon>
        <taxon>lamiids</taxon>
        <taxon>Solanales</taxon>
        <taxon>Convolvulaceae</taxon>
        <taxon>Cuscuteae</taxon>
        <taxon>Cuscuta</taxon>
        <taxon>Cuscuta subgen. Grammica</taxon>
        <taxon>Cuscuta sect. Cleistogrammica</taxon>
    </lineage>
</organism>
<comment type="similarity">
    <text evidence="1">Belongs to the alkB family.</text>
</comment>
<feature type="domain" description="Alpha-ketoglutarate-dependent dioxygenase AlkB-like" evidence="3">
    <location>
        <begin position="235"/>
        <end position="343"/>
    </location>
</feature>
<dbReference type="GO" id="GO:0006631">
    <property type="term" value="P:fatty acid metabolic process"/>
    <property type="evidence" value="ECO:0007669"/>
    <property type="project" value="TreeGrafter"/>
</dbReference>